<sequence>MADMNGFQLHNVFFAYDDTTVLEEINLELPPGRFYGIVGPNGCGKTTLLDLLTGTRRVRRGSVLFQGRAIGAYRRRTLARQLALVPQEYAIDFAFTVEEVILMGRHPHLPRFGRPTAADWEIIDRVMAEIGIDYLAGRPVNELSGGEKQRVAVARALAQQTPTLLLDEATASLDIRYTLNILGALRQRVSRGEQTVIAVLHDLNLAAAFCDHLVFLNRGRIQAAGPTDQVLTPANIARVFGVECAVSHDRFSNAPRVSFNLVSHKQPPAAAEAWQ</sequence>
<dbReference type="AlphaFoldDB" id="D6Z3Z9"/>
<dbReference type="InterPro" id="IPR003439">
    <property type="entry name" value="ABC_transporter-like_ATP-bd"/>
</dbReference>
<keyword evidence="1" id="KW-0813">Transport</keyword>
<dbReference type="EMBL" id="CP001940">
    <property type="protein sequence ID" value="ADH86274.1"/>
    <property type="molecule type" value="Genomic_DNA"/>
</dbReference>
<evidence type="ECO:0000259" key="6">
    <source>
        <dbReference type="PROSITE" id="PS50893"/>
    </source>
</evidence>
<dbReference type="FunFam" id="3.40.50.300:FF:000134">
    <property type="entry name" value="Iron-enterobactin ABC transporter ATP-binding protein"/>
    <property type="match status" value="1"/>
</dbReference>
<dbReference type="InterPro" id="IPR027417">
    <property type="entry name" value="P-loop_NTPase"/>
</dbReference>
<dbReference type="GO" id="GO:0016887">
    <property type="term" value="F:ATP hydrolysis activity"/>
    <property type="evidence" value="ECO:0007669"/>
    <property type="project" value="InterPro"/>
</dbReference>
<evidence type="ECO:0000256" key="2">
    <source>
        <dbReference type="ARBA" id="ARBA00022741"/>
    </source>
</evidence>
<reference evidence="8" key="1">
    <citation type="submission" date="2010-02" db="EMBL/GenBank/DDBJ databases">
        <title>Complete sequence of Desulfurivibrio alkaliphilus AHT2.</title>
        <authorList>
            <consortium name="US DOE Joint Genome Institute"/>
            <person name="Pitluck S."/>
            <person name="Chertkov O."/>
            <person name="Detter J.C."/>
            <person name="Han C."/>
            <person name="Tapia R."/>
            <person name="Larimer F."/>
            <person name="Land M."/>
            <person name="Hauser L."/>
            <person name="Kyrpides N."/>
            <person name="Mikhailova N."/>
            <person name="Sorokin D.Y."/>
            <person name="Muyzer G."/>
            <person name="Woyke T."/>
        </authorList>
    </citation>
    <scope>NUCLEOTIDE SEQUENCE [LARGE SCALE GENOMIC DNA]</scope>
    <source>
        <strain evidence="8">DSM 19089 / UNIQEM U267 / AHT2</strain>
    </source>
</reference>
<organism evidence="7 8">
    <name type="scientific">Desulfurivibrio alkaliphilus (strain DSM 19089 / UNIQEM U267 / AHT2)</name>
    <dbReference type="NCBI Taxonomy" id="589865"/>
    <lineage>
        <taxon>Bacteria</taxon>
        <taxon>Pseudomonadati</taxon>
        <taxon>Thermodesulfobacteriota</taxon>
        <taxon>Desulfobulbia</taxon>
        <taxon>Desulfobulbales</taxon>
        <taxon>Desulfobulbaceae</taxon>
        <taxon>Desulfurivibrio</taxon>
    </lineage>
</organism>
<keyword evidence="8" id="KW-1185">Reference proteome</keyword>
<dbReference type="InterPro" id="IPR017871">
    <property type="entry name" value="ABC_transporter-like_CS"/>
</dbReference>
<evidence type="ECO:0000256" key="3">
    <source>
        <dbReference type="ARBA" id="ARBA00022840"/>
    </source>
</evidence>
<dbReference type="PROSITE" id="PS00211">
    <property type="entry name" value="ABC_TRANSPORTER_1"/>
    <property type="match status" value="1"/>
</dbReference>
<dbReference type="STRING" id="589865.DaAHT2_1579"/>
<evidence type="ECO:0000256" key="5">
    <source>
        <dbReference type="ARBA" id="ARBA00037066"/>
    </source>
</evidence>
<dbReference type="HOGENOM" id="CLU_000604_1_11_7"/>
<proteinExistence type="predicted"/>
<keyword evidence="3" id="KW-0067">ATP-binding</keyword>
<dbReference type="eggNOG" id="COG1120">
    <property type="taxonomic scope" value="Bacteria"/>
</dbReference>
<dbReference type="Gene3D" id="3.40.50.300">
    <property type="entry name" value="P-loop containing nucleotide triphosphate hydrolases"/>
    <property type="match status" value="1"/>
</dbReference>
<dbReference type="PANTHER" id="PTHR42794:SF1">
    <property type="entry name" value="HEMIN IMPORT ATP-BINDING PROTEIN HMUV"/>
    <property type="match status" value="1"/>
</dbReference>
<dbReference type="PANTHER" id="PTHR42794">
    <property type="entry name" value="HEMIN IMPORT ATP-BINDING PROTEIN HMUV"/>
    <property type="match status" value="1"/>
</dbReference>
<accession>D6Z3Z9</accession>
<keyword evidence="4" id="KW-1278">Translocase</keyword>
<evidence type="ECO:0000256" key="1">
    <source>
        <dbReference type="ARBA" id="ARBA00022448"/>
    </source>
</evidence>
<gene>
    <name evidence="7" type="ordered locus">DaAHT2_1579</name>
</gene>
<dbReference type="PROSITE" id="PS50893">
    <property type="entry name" value="ABC_TRANSPORTER_2"/>
    <property type="match status" value="1"/>
</dbReference>
<evidence type="ECO:0000313" key="7">
    <source>
        <dbReference type="EMBL" id="ADH86274.1"/>
    </source>
</evidence>
<name>D6Z3Z9_DESAT</name>
<dbReference type="Proteomes" id="UP000001508">
    <property type="component" value="Chromosome"/>
</dbReference>
<dbReference type="Pfam" id="PF00005">
    <property type="entry name" value="ABC_tran"/>
    <property type="match status" value="1"/>
</dbReference>
<dbReference type="OrthoDB" id="9809450at2"/>
<dbReference type="InParanoid" id="D6Z3Z9"/>
<comment type="function">
    <text evidence="5">Part of the ABC transporter complex HmuTUV involved in hemin import. Responsible for energy coupling to the transport system.</text>
</comment>
<protein>
    <submittedName>
        <fullName evidence="7">ABC transporter related protein</fullName>
    </submittedName>
</protein>
<feature type="domain" description="ABC transporter" evidence="6">
    <location>
        <begin position="7"/>
        <end position="243"/>
    </location>
</feature>
<dbReference type="SMART" id="SM00382">
    <property type="entry name" value="AAA"/>
    <property type="match status" value="1"/>
</dbReference>
<dbReference type="GO" id="GO:0005524">
    <property type="term" value="F:ATP binding"/>
    <property type="evidence" value="ECO:0007669"/>
    <property type="project" value="UniProtKB-KW"/>
</dbReference>
<dbReference type="CDD" id="cd03214">
    <property type="entry name" value="ABC_Iron-Siderophores_B12_Hemin"/>
    <property type="match status" value="1"/>
</dbReference>
<dbReference type="KEGG" id="dak:DaAHT2_1579"/>
<dbReference type="InterPro" id="IPR003593">
    <property type="entry name" value="AAA+_ATPase"/>
</dbReference>
<evidence type="ECO:0000313" key="8">
    <source>
        <dbReference type="Proteomes" id="UP000001508"/>
    </source>
</evidence>
<evidence type="ECO:0000256" key="4">
    <source>
        <dbReference type="ARBA" id="ARBA00022967"/>
    </source>
</evidence>
<dbReference type="FunCoup" id="D6Z3Z9">
    <property type="interactions" value="314"/>
</dbReference>
<keyword evidence="2" id="KW-0547">Nucleotide-binding</keyword>
<dbReference type="SUPFAM" id="SSF52540">
    <property type="entry name" value="P-loop containing nucleoside triphosphate hydrolases"/>
    <property type="match status" value="1"/>
</dbReference>